<evidence type="ECO:0000256" key="3">
    <source>
        <dbReference type="ARBA" id="ARBA00022840"/>
    </source>
</evidence>
<dbReference type="SUPFAM" id="SSF52540">
    <property type="entry name" value="P-loop containing nucleoside triphosphate hydrolases"/>
    <property type="match status" value="1"/>
</dbReference>
<evidence type="ECO:0000259" key="8">
    <source>
        <dbReference type="PROSITE" id="PS50893"/>
    </source>
</evidence>
<dbReference type="InterPro" id="IPR050093">
    <property type="entry name" value="ABC_SmlMolc_Importer"/>
</dbReference>
<keyword evidence="3 9" id="KW-0067">ATP-binding</keyword>
<dbReference type="FunFam" id="3.40.50.300:FF:000425">
    <property type="entry name" value="Probable ABC transporter, ATP-binding subunit"/>
    <property type="match status" value="1"/>
</dbReference>
<reference evidence="9 10" key="1">
    <citation type="submission" date="2016-12" db="EMBL/GenBank/DDBJ databases">
        <title>Domibacillus sp. SAOS 44 whole genome sequencing.</title>
        <authorList>
            <person name="Verma A."/>
            <person name="Krishnamurthi S."/>
        </authorList>
    </citation>
    <scope>NUCLEOTIDE SEQUENCE [LARGE SCALE GENOMIC DNA]</scope>
    <source>
        <strain evidence="9 10">SAOS 44</strain>
    </source>
</reference>
<dbReference type="InterPro" id="IPR003593">
    <property type="entry name" value="AAA+_ATPase"/>
</dbReference>
<dbReference type="InterPro" id="IPR017871">
    <property type="entry name" value="ABC_transporter-like_CS"/>
</dbReference>
<dbReference type="PANTHER" id="PTHR42781:SF4">
    <property type="entry name" value="SPERMIDINE_PUTRESCINE IMPORT ATP-BINDING PROTEIN POTA"/>
    <property type="match status" value="1"/>
</dbReference>
<comment type="catalytic activity">
    <reaction evidence="4">
        <text>a quaternary ammonium(out) + ATP + H2O = a quaternary ammonium(in) + ADP + phosphate + H(+)</text>
        <dbReference type="Rhea" id="RHEA:11036"/>
        <dbReference type="ChEBI" id="CHEBI:15377"/>
        <dbReference type="ChEBI" id="CHEBI:15378"/>
        <dbReference type="ChEBI" id="CHEBI:30616"/>
        <dbReference type="ChEBI" id="CHEBI:35267"/>
        <dbReference type="ChEBI" id="CHEBI:43474"/>
        <dbReference type="ChEBI" id="CHEBI:456216"/>
        <dbReference type="EC" id="7.6.2.9"/>
    </reaction>
</comment>
<dbReference type="InterPro" id="IPR027417">
    <property type="entry name" value="P-loop_NTPase"/>
</dbReference>
<dbReference type="GO" id="GO:0005524">
    <property type="term" value="F:ATP binding"/>
    <property type="evidence" value="ECO:0007669"/>
    <property type="project" value="UniProtKB-KW"/>
</dbReference>
<keyword evidence="10" id="KW-1185">Reference proteome</keyword>
<feature type="domain" description="ABC transporter" evidence="8">
    <location>
        <begin position="3"/>
        <end position="233"/>
    </location>
</feature>
<dbReference type="SMART" id="SM00382">
    <property type="entry name" value="AAA"/>
    <property type="match status" value="1"/>
</dbReference>
<dbReference type="SUPFAM" id="SSF50331">
    <property type="entry name" value="MOP-like"/>
    <property type="match status" value="1"/>
</dbReference>
<dbReference type="OrthoDB" id="9790614at2"/>
<dbReference type="PANTHER" id="PTHR42781">
    <property type="entry name" value="SPERMIDINE/PUTRESCINE IMPORT ATP-BINDING PROTEIN POTA"/>
    <property type="match status" value="1"/>
</dbReference>
<dbReference type="EMBL" id="MRWQ01000006">
    <property type="protein sequence ID" value="OKL36956.1"/>
    <property type="molecule type" value="Genomic_DNA"/>
</dbReference>
<dbReference type="AlphaFoldDB" id="A0A1Q5P3Z6"/>
<keyword evidence="2" id="KW-0547">Nucleotide-binding</keyword>
<evidence type="ECO:0000313" key="9">
    <source>
        <dbReference type="EMBL" id="OKL36956.1"/>
    </source>
</evidence>
<dbReference type="GO" id="GO:0016887">
    <property type="term" value="F:ATP hydrolysis activity"/>
    <property type="evidence" value="ECO:0007669"/>
    <property type="project" value="InterPro"/>
</dbReference>
<dbReference type="Proteomes" id="UP000186524">
    <property type="component" value="Unassembled WGS sequence"/>
</dbReference>
<dbReference type="PROSITE" id="PS50893">
    <property type="entry name" value="ABC_TRANSPORTER_2"/>
    <property type="match status" value="1"/>
</dbReference>
<evidence type="ECO:0000313" key="10">
    <source>
        <dbReference type="Proteomes" id="UP000186524"/>
    </source>
</evidence>
<dbReference type="Gene3D" id="3.40.50.300">
    <property type="entry name" value="P-loop containing nucleotide triphosphate hydrolases"/>
    <property type="match status" value="1"/>
</dbReference>
<evidence type="ECO:0000256" key="5">
    <source>
        <dbReference type="ARBA" id="ARBA00063934"/>
    </source>
</evidence>
<comment type="caution">
    <text evidence="9">The sequence shown here is derived from an EMBL/GenBank/DDBJ whole genome shotgun (WGS) entry which is preliminary data.</text>
</comment>
<dbReference type="Pfam" id="PF00005">
    <property type="entry name" value="ABC_tran"/>
    <property type="match status" value="1"/>
</dbReference>
<gene>
    <name evidence="9" type="ORF">BLL40_09015</name>
</gene>
<dbReference type="GO" id="GO:0015418">
    <property type="term" value="F:ABC-type quaternary ammonium compound transporting activity"/>
    <property type="evidence" value="ECO:0007669"/>
    <property type="project" value="UniProtKB-EC"/>
</dbReference>
<accession>A0A1Q5P3Z6</accession>
<comment type="subunit">
    <text evidence="5">The complex is composed of two ATP-binding proteins (OpuCA), two transmembrane proteins (OpuCB and OpuCD) and a solute-binding protein (OpuCC).</text>
</comment>
<protein>
    <recommendedName>
        <fullName evidence="7">Carnitine transport ATP-binding protein OpuCA</fullName>
        <ecNumber evidence="6">7.6.2.9</ecNumber>
    </recommendedName>
</protein>
<dbReference type="Gene3D" id="2.40.50.100">
    <property type="match status" value="1"/>
</dbReference>
<dbReference type="PROSITE" id="PS00211">
    <property type="entry name" value="ABC_TRANSPORTER_1"/>
    <property type="match status" value="1"/>
</dbReference>
<evidence type="ECO:0000256" key="6">
    <source>
        <dbReference type="ARBA" id="ARBA00066388"/>
    </source>
</evidence>
<evidence type="ECO:0000256" key="2">
    <source>
        <dbReference type="ARBA" id="ARBA00022741"/>
    </source>
</evidence>
<evidence type="ECO:0000256" key="1">
    <source>
        <dbReference type="ARBA" id="ARBA00022448"/>
    </source>
</evidence>
<sequence length="359" mass="40604">MQLEIKGLTNIYKTGEGIRNIHLQVKKGELLTLLGPSGCGKTTILRSVGGFVTPQEGQIIIDNEDISKYSPEKRPTAMVFQSYNLWPHMDIYNNLAFSMKLKKMKKEAINERVQWALKLVHLDGMEKKFPSELSGGQQQRIALARALLLDPQVLLLDEPFSALDAKLRHELREQLREIQAIQKLTMIFVTHDQEEALAISDRIAVMNKGKIEQLDAPKEIYNSPKTYFVANFIGKMNFIELQAQDGIVQLGNSSFEVADVGNSKVQTAIRLEDIEITDVDPDVNGIIKKIMMLGHYAEVTIQTEFGLLKTFIEKRKLETLSVEQHVGVCIKAARFYGNNELKSNIKRSSTHVKEFEAAY</sequence>
<organism evidence="9 10">
    <name type="scientific">Domibacillus mangrovi</name>
    <dbReference type="NCBI Taxonomy" id="1714354"/>
    <lineage>
        <taxon>Bacteria</taxon>
        <taxon>Bacillati</taxon>
        <taxon>Bacillota</taxon>
        <taxon>Bacilli</taxon>
        <taxon>Bacillales</taxon>
        <taxon>Bacillaceae</taxon>
        <taxon>Domibacillus</taxon>
    </lineage>
</organism>
<dbReference type="STRING" id="1714354.BLL40_09015"/>
<keyword evidence="1" id="KW-0813">Transport</keyword>
<dbReference type="EC" id="7.6.2.9" evidence="6"/>
<evidence type="ECO:0000256" key="7">
    <source>
        <dbReference type="ARBA" id="ARBA00070305"/>
    </source>
</evidence>
<proteinExistence type="predicted"/>
<evidence type="ECO:0000256" key="4">
    <source>
        <dbReference type="ARBA" id="ARBA00052482"/>
    </source>
</evidence>
<dbReference type="RefSeq" id="WP_073711678.1">
    <property type="nucleotide sequence ID" value="NZ_MRWQ01000006.1"/>
</dbReference>
<dbReference type="InterPro" id="IPR003439">
    <property type="entry name" value="ABC_transporter-like_ATP-bd"/>
</dbReference>
<name>A0A1Q5P3Z6_9BACI</name>
<dbReference type="InterPro" id="IPR008995">
    <property type="entry name" value="Mo/tungstate-bd_C_term_dom"/>
</dbReference>